<organism evidence="2 3">
    <name type="scientific">Aplosporella prunicola CBS 121167</name>
    <dbReference type="NCBI Taxonomy" id="1176127"/>
    <lineage>
        <taxon>Eukaryota</taxon>
        <taxon>Fungi</taxon>
        <taxon>Dikarya</taxon>
        <taxon>Ascomycota</taxon>
        <taxon>Pezizomycotina</taxon>
        <taxon>Dothideomycetes</taxon>
        <taxon>Dothideomycetes incertae sedis</taxon>
        <taxon>Botryosphaeriales</taxon>
        <taxon>Aplosporellaceae</taxon>
        <taxon>Aplosporella</taxon>
    </lineage>
</organism>
<name>A0A6A6BJQ4_9PEZI</name>
<proteinExistence type="predicted"/>
<feature type="compositionally biased region" description="Basic and acidic residues" evidence="1">
    <location>
        <begin position="148"/>
        <end position="161"/>
    </location>
</feature>
<dbReference type="Proteomes" id="UP000799438">
    <property type="component" value="Unassembled WGS sequence"/>
</dbReference>
<keyword evidence="3" id="KW-1185">Reference proteome</keyword>
<dbReference type="GeneID" id="54299420"/>
<evidence type="ECO:0000256" key="1">
    <source>
        <dbReference type="SAM" id="MobiDB-lite"/>
    </source>
</evidence>
<feature type="region of interest" description="Disordered" evidence="1">
    <location>
        <begin position="141"/>
        <end position="167"/>
    </location>
</feature>
<dbReference type="OrthoDB" id="4455544at2759"/>
<protein>
    <submittedName>
        <fullName evidence="2">Uncharacterized protein</fullName>
    </submittedName>
</protein>
<evidence type="ECO:0000313" key="2">
    <source>
        <dbReference type="EMBL" id="KAF2144352.1"/>
    </source>
</evidence>
<sequence>MSQDPLETAALIDESDATTDTVLALLQSMYWEGVQREICNMVLALKELSNLQPEPLPQEASATRLESQPFNNIFNLWSPQHKDPSMFDYKSAYRTTVQAAQARISENLEGRRARAMLQASGILDIDLVHEKTLDTIIRRHQHNPQSQRKFERELDRRHDASVKGPKGQFQRLAAKVLDPSHTVAAGPLHFTVMFGPLLFENGASPSRPEASITSRPIPSFRYDNSTSLLYGTTGRATGANKVLAGYLYQRHDDSSRVLSKESKDHDNQRQFLACNKRILGGAFSGHNSHWQQNEADIVQLLVKTSKGFGYIPSKSVLSNRCRLSNACKPIVGLIKDAFGHEVDLHLKRFSSRLMDNSVKLKWDLQLNNCQTFAVNLISDKIFNGLFHPIPRNFVTEERVRLAQNYPMPRYLLSFGTSIDTPIALLRPQARSLIWKFYHRKRDDCDIIEFGQNAAMQKEPELASSWQLLCSVMIDSHSHGPVMVPSETLWELPRDSISILQTHILRKQERYSSTSGYALSKMEWIENRLSVLNSINSFLSLAGSMGATDMKIMTENFSVLEDTWFPDAERKKHEMVAGEDG</sequence>
<evidence type="ECO:0000313" key="3">
    <source>
        <dbReference type="Proteomes" id="UP000799438"/>
    </source>
</evidence>
<dbReference type="EMBL" id="ML995480">
    <property type="protein sequence ID" value="KAF2144352.1"/>
    <property type="molecule type" value="Genomic_DNA"/>
</dbReference>
<dbReference type="RefSeq" id="XP_033400064.1">
    <property type="nucleotide sequence ID" value="XM_033541923.1"/>
</dbReference>
<gene>
    <name evidence="2" type="ORF">K452DRAFT_296543</name>
</gene>
<reference evidence="2" key="1">
    <citation type="journal article" date="2020" name="Stud. Mycol.">
        <title>101 Dothideomycetes genomes: a test case for predicting lifestyles and emergence of pathogens.</title>
        <authorList>
            <person name="Haridas S."/>
            <person name="Albert R."/>
            <person name="Binder M."/>
            <person name="Bloem J."/>
            <person name="Labutti K."/>
            <person name="Salamov A."/>
            <person name="Andreopoulos B."/>
            <person name="Baker S."/>
            <person name="Barry K."/>
            <person name="Bills G."/>
            <person name="Bluhm B."/>
            <person name="Cannon C."/>
            <person name="Castanera R."/>
            <person name="Culley D."/>
            <person name="Daum C."/>
            <person name="Ezra D."/>
            <person name="Gonzalez J."/>
            <person name="Henrissat B."/>
            <person name="Kuo A."/>
            <person name="Liang C."/>
            <person name="Lipzen A."/>
            <person name="Lutzoni F."/>
            <person name="Magnuson J."/>
            <person name="Mondo S."/>
            <person name="Nolan M."/>
            <person name="Ohm R."/>
            <person name="Pangilinan J."/>
            <person name="Park H.-J."/>
            <person name="Ramirez L."/>
            <person name="Alfaro M."/>
            <person name="Sun H."/>
            <person name="Tritt A."/>
            <person name="Yoshinaga Y."/>
            <person name="Zwiers L.-H."/>
            <person name="Turgeon B."/>
            <person name="Goodwin S."/>
            <person name="Spatafora J."/>
            <person name="Crous P."/>
            <person name="Grigoriev I."/>
        </authorList>
    </citation>
    <scope>NUCLEOTIDE SEQUENCE</scope>
    <source>
        <strain evidence="2">CBS 121167</strain>
    </source>
</reference>
<dbReference type="AlphaFoldDB" id="A0A6A6BJQ4"/>
<accession>A0A6A6BJQ4</accession>